<dbReference type="EMBL" id="JACPUR010000004">
    <property type="protein sequence ID" value="MBI3126563.1"/>
    <property type="molecule type" value="Genomic_DNA"/>
</dbReference>
<dbReference type="SMART" id="SM00867">
    <property type="entry name" value="YceI"/>
    <property type="match status" value="1"/>
</dbReference>
<feature type="domain" description="Lipid/polyisoprenoid-binding YceI-like" evidence="1">
    <location>
        <begin position="13"/>
        <end position="182"/>
    </location>
</feature>
<proteinExistence type="predicted"/>
<dbReference type="SUPFAM" id="SSF101874">
    <property type="entry name" value="YceI-like"/>
    <property type="match status" value="1"/>
</dbReference>
<dbReference type="AlphaFoldDB" id="A0A932HX06"/>
<gene>
    <name evidence="2" type="ORF">HYZ11_03050</name>
</gene>
<name>A0A932HX06_UNCTE</name>
<dbReference type="Gene3D" id="2.40.128.110">
    <property type="entry name" value="Lipid/polyisoprenoid-binding, YceI-like"/>
    <property type="match status" value="1"/>
</dbReference>
<protein>
    <submittedName>
        <fullName evidence="2">YceI family protein</fullName>
    </submittedName>
</protein>
<reference evidence="2" key="1">
    <citation type="submission" date="2020-07" db="EMBL/GenBank/DDBJ databases">
        <title>Huge and variable diversity of episymbiotic CPR bacteria and DPANN archaea in groundwater ecosystems.</title>
        <authorList>
            <person name="He C.Y."/>
            <person name="Keren R."/>
            <person name="Whittaker M."/>
            <person name="Farag I.F."/>
            <person name="Doudna J."/>
            <person name="Cate J.H.D."/>
            <person name="Banfield J.F."/>
        </authorList>
    </citation>
    <scope>NUCLEOTIDE SEQUENCE</scope>
    <source>
        <strain evidence="2">NC_groundwater_763_Ag_S-0.2um_68_21</strain>
    </source>
</reference>
<sequence length="189" mass="20766">MCQSAAAAPVVYRYEVIPERSRVSFSFRGIILPSDAYFGIVRGEILLPVGDGLEGASGRIEVETASVRAGDPIQERMLRDQVLEAERHPRAELRVPAARASGPPGRRGRERDWEAEGQGVLSLHGVERRVSLRFQIADTGAELYLRGEGEVRLSEFDMARPATLLLMPGSDAVRVRVRLVAQPAPRPAK</sequence>
<dbReference type="Proteomes" id="UP000782312">
    <property type="component" value="Unassembled WGS sequence"/>
</dbReference>
<dbReference type="PANTHER" id="PTHR34406">
    <property type="entry name" value="PROTEIN YCEI"/>
    <property type="match status" value="1"/>
</dbReference>
<dbReference type="InterPro" id="IPR007372">
    <property type="entry name" value="Lipid/polyisoprenoid-bd_YceI"/>
</dbReference>
<evidence type="ECO:0000259" key="1">
    <source>
        <dbReference type="SMART" id="SM00867"/>
    </source>
</evidence>
<accession>A0A932HX06</accession>
<dbReference type="Pfam" id="PF04264">
    <property type="entry name" value="YceI"/>
    <property type="match status" value="1"/>
</dbReference>
<dbReference type="InterPro" id="IPR036761">
    <property type="entry name" value="TTHA0802/YceI-like_sf"/>
</dbReference>
<dbReference type="PANTHER" id="PTHR34406:SF1">
    <property type="entry name" value="PROTEIN YCEI"/>
    <property type="match status" value="1"/>
</dbReference>
<comment type="caution">
    <text evidence="2">The sequence shown here is derived from an EMBL/GenBank/DDBJ whole genome shotgun (WGS) entry which is preliminary data.</text>
</comment>
<evidence type="ECO:0000313" key="3">
    <source>
        <dbReference type="Proteomes" id="UP000782312"/>
    </source>
</evidence>
<organism evidence="2 3">
    <name type="scientific">Tectimicrobiota bacterium</name>
    <dbReference type="NCBI Taxonomy" id="2528274"/>
    <lineage>
        <taxon>Bacteria</taxon>
        <taxon>Pseudomonadati</taxon>
        <taxon>Nitrospinota/Tectimicrobiota group</taxon>
        <taxon>Candidatus Tectimicrobiota</taxon>
    </lineage>
</organism>
<evidence type="ECO:0000313" key="2">
    <source>
        <dbReference type="EMBL" id="MBI3126563.1"/>
    </source>
</evidence>